<dbReference type="InterPro" id="IPR036322">
    <property type="entry name" value="WD40_repeat_dom_sf"/>
</dbReference>
<dbReference type="SUPFAM" id="SSF50978">
    <property type="entry name" value="WD40 repeat-like"/>
    <property type="match status" value="1"/>
</dbReference>
<evidence type="ECO:0000256" key="4">
    <source>
        <dbReference type="PROSITE-ProRule" id="PRU00221"/>
    </source>
</evidence>
<dbReference type="PANTHER" id="PTHR19918">
    <property type="entry name" value="CELL DIVISION CYCLE 20 CDC20 FIZZY -RELATED"/>
    <property type="match status" value="1"/>
</dbReference>
<dbReference type="GO" id="GO:0031145">
    <property type="term" value="P:anaphase-promoting complex-dependent catabolic process"/>
    <property type="evidence" value="ECO:0007669"/>
    <property type="project" value="TreeGrafter"/>
</dbReference>
<dbReference type="EMBL" id="CAJRST010011112">
    <property type="protein sequence ID" value="CAG5924880.1"/>
    <property type="molecule type" value="Genomic_DNA"/>
</dbReference>
<keyword evidence="2 4" id="KW-0853">WD repeat</keyword>
<proteinExistence type="inferred from homology"/>
<dbReference type="GO" id="GO:1990757">
    <property type="term" value="F:ubiquitin ligase activator activity"/>
    <property type="evidence" value="ECO:0007669"/>
    <property type="project" value="TreeGrafter"/>
</dbReference>
<dbReference type="GO" id="GO:1905786">
    <property type="term" value="P:positive regulation of anaphase-promoting complex-dependent catabolic process"/>
    <property type="evidence" value="ECO:0007669"/>
    <property type="project" value="TreeGrafter"/>
</dbReference>
<keyword evidence="8" id="KW-1185">Reference proteome</keyword>
<dbReference type="GO" id="GO:0010997">
    <property type="term" value="F:anaphase-promoting complex binding"/>
    <property type="evidence" value="ECO:0007669"/>
    <property type="project" value="InterPro"/>
</dbReference>
<dbReference type="Pfam" id="PF24807">
    <property type="entry name" value="WD40_CDC20-Fz"/>
    <property type="match status" value="1"/>
</dbReference>
<comment type="similarity">
    <text evidence="1">Belongs to the WD repeat CDC20/Fizzy family.</text>
</comment>
<protein>
    <submittedName>
        <fullName evidence="7">(Atlantic silverside) hypothetical protein</fullName>
    </submittedName>
</protein>
<dbReference type="SMART" id="SM00320">
    <property type="entry name" value="WD40"/>
    <property type="match status" value="6"/>
</dbReference>
<reference evidence="7" key="1">
    <citation type="submission" date="2021-05" db="EMBL/GenBank/DDBJ databases">
        <authorList>
            <person name="Tigano A."/>
        </authorList>
    </citation>
    <scope>NUCLEOTIDE SEQUENCE</scope>
</reference>
<feature type="repeat" description="WD" evidence="4">
    <location>
        <begin position="304"/>
        <end position="336"/>
    </location>
</feature>
<dbReference type="AlphaFoldDB" id="A0A8S4B1U9"/>
<dbReference type="InterPro" id="IPR015943">
    <property type="entry name" value="WD40/YVTN_repeat-like_dom_sf"/>
</dbReference>
<evidence type="ECO:0000256" key="5">
    <source>
        <dbReference type="SAM" id="MobiDB-lite"/>
    </source>
</evidence>
<evidence type="ECO:0000313" key="7">
    <source>
        <dbReference type="EMBL" id="CAG5924880.1"/>
    </source>
</evidence>
<dbReference type="Gene3D" id="2.130.10.10">
    <property type="entry name" value="YVTN repeat-like/Quinoprotein amine dehydrogenase"/>
    <property type="match status" value="1"/>
</dbReference>
<keyword evidence="3" id="KW-0677">Repeat</keyword>
<dbReference type="InterPro" id="IPR001680">
    <property type="entry name" value="WD40_rpt"/>
</dbReference>
<evidence type="ECO:0000256" key="2">
    <source>
        <dbReference type="ARBA" id="ARBA00022574"/>
    </source>
</evidence>
<feature type="domain" description="CDC20/Fizzy WD40" evidence="6">
    <location>
        <begin position="169"/>
        <end position="472"/>
    </location>
</feature>
<evidence type="ECO:0000256" key="3">
    <source>
        <dbReference type="ARBA" id="ARBA00022737"/>
    </source>
</evidence>
<dbReference type="OrthoDB" id="10263272at2759"/>
<comment type="caution">
    <text evidence="7">The sequence shown here is derived from an EMBL/GenBank/DDBJ whole genome shotgun (WGS) entry which is preliminary data.</text>
</comment>
<evidence type="ECO:0000313" key="8">
    <source>
        <dbReference type="Proteomes" id="UP000677803"/>
    </source>
</evidence>
<dbReference type="PROSITE" id="PS50294">
    <property type="entry name" value="WD_REPEATS_REGION"/>
    <property type="match status" value="2"/>
</dbReference>
<name>A0A8S4B1U9_9TELE</name>
<feature type="region of interest" description="Disordered" evidence="5">
    <location>
        <begin position="93"/>
        <end position="117"/>
    </location>
</feature>
<accession>A0A8S4B1U9</accession>
<dbReference type="Proteomes" id="UP000677803">
    <property type="component" value="Unassembled WGS sequence"/>
</dbReference>
<dbReference type="PANTHER" id="PTHR19918:SF4">
    <property type="entry name" value="CELL DIVISION CYCLE PROTEIN 20 HOMOLOG B"/>
    <property type="match status" value="1"/>
</dbReference>
<feature type="repeat" description="WD" evidence="4">
    <location>
        <begin position="222"/>
        <end position="263"/>
    </location>
</feature>
<dbReference type="PROSITE" id="PS50082">
    <property type="entry name" value="WD_REPEATS_2"/>
    <property type="match status" value="3"/>
</dbReference>
<dbReference type="InterPro" id="IPR056150">
    <property type="entry name" value="WD40_CDC20-Fz"/>
</dbReference>
<sequence length="474" mass="52147">MITQCSSPQGQSESNGVRYKRFRRRILQKGSGQGPAASTPVAPGWQCDPGFEFDNVCRRLELESPPRVQESKTKVQQGNLQEVALTVEDGSGSVVALDTPNTTQGSPVRTRGLTDMGKSPEQVEWVWRTAVEAQRNPQLTGLEEKRPDFLPFASLTTGSSGEGQSVRTLAAPSILNNYYTSLLDCSCNGMIALALGSSVYIWNSETHSLVGHLVPGPDPGRLHSNNLSISCLCWSRDGRTLCMGTRLGQVQLWDVDHKQNMRYLKSHQSGVSALSWKQHLLSSGSTLGHVHHFDLRAPSSMVGATVQRESICSLEWSPGGDQLASGSPDGLLHIWDGDVSGIKWSRQPVRTMEQPSAVKALGWCPWQRDVIATGGGWKDGELRIWNTHSGTCLTSVNTNSQICSLRWAEKRKCLVTGHGLPHCQVTSWNWEFPSLTQICQLTGHVERVLHVAINPQNTHIFSAGADQRFHIWDL</sequence>
<dbReference type="InterPro" id="IPR033010">
    <property type="entry name" value="Cdc20/Fizzy"/>
</dbReference>
<evidence type="ECO:0000256" key="1">
    <source>
        <dbReference type="ARBA" id="ARBA00006445"/>
    </source>
</evidence>
<organism evidence="7 8">
    <name type="scientific">Menidia menidia</name>
    <name type="common">Atlantic silverside</name>
    <dbReference type="NCBI Taxonomy" id="238744"/>
    <lineage>
        <taxon>Eukaryota</taxon>
        <taxon>Metazoa</taxon>
        <taxon>Chordata</taxon>
        <taxon>Craniata</taxon>
        <taxon>Vertebrata</taxon>
        <taxon>Euteleostomi</taxon>
        <taxon>Actinopterygii</taxon>
        <taxon>Neopterygii</taxon>
        <taxon>Teleostei</taxon>
        <taxon>Neoteleostei</taxon>
        <taxon>Acanthomorphata</taxon>
        <taxon>Ovalentaria</taxon>
        <taxon>Atherinomorphae</taxon>
        <taxon>Atheriniformes</taxon>
        <taxon>Atherinopsidae</taxon>
        <taxon>Menidiinae</taxon>
        <taxon>Menidia</taxon>
    </lineage>
</organism>
<gene>
    <name evidence="7" type="ORF">MMEN_LOCUS10877</name>
</gene>
<dbReference type="GO" id="GO:0005680">
    <property type="term" value="C:anaphase-promoting complex"/>
    <property type="evidence" value="ECO:0007669"/>
    <property type="project" value="TreeGrafter"/>
</dbReference>
<evidence type="ECO:0000259" key="6">
    <source>
        <dbReference type="Pfam" id="PF24807"/>
    </source>
</evidence>
<feature type="repeat" description="WD" evidence="4">
    <location>
        <begin position="441"/>
        <end position="474"/>
    </location>
</feature>